<evidence type="ECO:0000256" key="1">
    <source>
        <dbReference type="ARBA" id="ARBA00022801"/>
    </source>
</evidence>
<gene>
    <name evidence="3" type="ORF">D9619_010077</name>
</gene>
<comment type="caution">
    <text evidence="3">The sequence shown here is derived from an EMBL/GenBank/DDBJ whole genome shotgun (WGS) entry which is preliminary data.</text>
</comment>
<dbReference type="InterPro" id="IPR017850">
    <property type="entry name" value="Alkaline_phosphatase_core_sf"/>
</dbReference>
<proteinExistence type="predicted"/>
<organism evidence="3 4">
    <name type="scientific">Psilocybe cf. subviscida</name>
    <dbReference type="NCBI Taxonomy" id="2480587"/>
    <lineage>
        <taxon>Eukaryota</taxon>
        <taxon>Fungi</taxon>
        <taxon>Dikarya</taxon>
        <taxon>Basidiomycota</taxon>
        <taxon>Agaricomycotina</taxon>
        <taxon>Agaricomycetes</taxon>
        <taxon>Agaricomycetidae</taxon>
        <taxon>Agaricales</taxon>
        <taxon>Agaricineae</taxon>
        <taxon>Strophariaceae</taxon>
        <taxon>Psilocybe</taxon>
    </lineage>
</organism>
<dbReference type="Pfam" id="PF04185">
    <property type="entry name" value="Phosphoesterase"/>
    <property type="match status" value="1"/>
</dbReference>
<evidence type="ECO:0000313" key="3">
    <source>
        <dbReference type="EMBL" id="KAF5325164.1"/>
    </source>
</evidence>
<reference evidence="3 4" key="1">
    <citation type="journal article" date="2020" name="ISME J.">
        <title>Uncovering the hidden diversity of litter-decomposition mechanisms in mushroom-forming fungi.</title>
        <authorList>
            <person name="Floudas D."/>
            <person name="Bentzer J."/>
            <person name="Ahren D."/>
            <person name="Johansson T."/>
            <person name="Persson P."/>
            <person name="Tunlid A."/>
        </authorList>
    </citation>
    <scope>NUCLEOTIDE SEQUENCE [LARGE SCALE GENOMIC DNA]</scope>
    <source>
        <strain evidence="3 4">CBS 101986</strain>
    </source>
</reference>
<keyword evidence="2" id="KW-0732">Signal</keyword>
<protein>
    <recommendedName>
        <fullName evidence="5">Acid phosphatase</fullName>
    </recommendedName>
</protein>
<keyword evidence="1" id="KW-0378">Hydrolase</keyword>
<dbReference type="Proteomes" id="UP000567179">
    <property type="component" value="Unassembled WGS sequence"/>
</dbReference>
<dbReference type="GO" id="GO:0009395">
    <property type="term" value="P:phospholipid catabolic process"/>
    <property type="evidence" value="ECO:0007669"/>
    <property type="project" value="TreeGrafter"/>
</dbReference>
<keyword evidence="4" id="KW-1185">Reference proteome</keyword>
<accession>A0A8H5BL85</accession>
<dbReference type="EMBL" id="JAACJJ010000015">
    <property type="protein sequence ID" value="KAF5325164.1"/>
    <property type="molecule type" value="Genomic_DNA"/>
</dbReference>
<dbReference type="PANTHER" id="PTHR31956:SF15">
    <property type="entry name" value="ACID PHOSPHATASE PHOA"/>
    <property type="match status" value="1"/>
</dbReference>
<dbReference type="GO" id="GO:0016788">
    <property type="term" value="F:hydrolase activity, acting on ester bonds"/>
    <property type="evidence" value="ECO:0007669"/>
    <property type="project" value="InterPro"/>
</dbReference>
<evidence type="ECO:0008006" key="5">
    <source>
        <dbReference type="Google" id="ProtNLM"/>
    </source>
</evidence>
<dbReference type="OrthoDB" id="5135119at2759"/>
<dbReference type="AlphaFoldDB" id="A0A8H5BL85"/>
<dbReference type="InterPro" id="IPR007312">
    <property type="entry name" value="Phosphoesterase"/>
</dbReference>
<dbReference type="PANTHER" id="PTHR31956">
    <property type="entry name" value="NON-SPECIFIC PHOSPHOLIPASE C4-RELATED"/>
    <property type="match status" value="1"/>
</dbReference>
<dbReference type="Gene3D" id="3.40.720.10">
    <property type="entry name" value="Alkaline Phosphatase, subunit A"/>
    <property type="match status" value="1"/>
</dbReference>
<evidence type="ECO:0000313" key="4">
    <source>
        <dbReference type="Proteomes" id="UP000567179"/>
    </source>
</evidence>
<name>A0A8H5BL85_9AGAR</name>
<feature type="signal peptide" evidence="2">
    <location>
        <begin position="1"/>
        <end position="18"/>
    </location>
</feature>
<evidence type="ECO:0000256" key="2">
    <source>
        <dbReference type="SAM" id="SignalP"/>
    </source>
</evidence>
<feature type="chain" id="PRO_5034457607" description="Acid phosphatase" evidence="2">
    <location>
        <begin position="19"/>
        <end position="398"/>
    </location>
</feature>
<sequence length="398" mass="43959">MLVNSFFLAALLASGASALYTRNDKGEKDKHDKGKKPRIVPGIAFDRFITVWLENTDFLSAAADPNFSSLTKQGIHLTNYFAVTHPSEPNYVASVGGDYFGMQNDNLNRVPQNISSVVDLLEEKGISWAEYQEHMPNTGFQGFSQPNVLTGANDYVRKHNPLVIFDSVANVPNRVNLIKNFTLLDQDIANDAVPQWAFITPNMTNDGHDTNITFSSKFSVNFLEPLLRNPRFNGPRTLILLTFDESGNSTVQNRVDSVLLGNAVPRELLGTSDGNFYNHYSEIATVEANWGLHTLGRYDVGANVFEFVGRKTGDRIRQLTTTTLTETFLNASYPGVFNTATLAPLPIPNTRLVVNGRRVLDSIVRTWGSPAQQACAGYTDSLEIPSATNPPVRPAFCH</sequence>
<dbReference type="FunFam" id="3.40.720.10:FF:000064">
    <property type="entry name" value="Probable acid phosphatase Pho610"/>
    <property type="match status" value="1"/>
</dbReference>